<comment type="caution">
    <text evidence="1">The sequence shown here is derived from an EMBL/GenBank/DDBJ whole genome shotgun (WGS) entry which is preliminary data.</text>
</comment>
<proteinExistence type="predicted"/>
<protein>
    <recommendedName>
        <fullName evidence="3">Dipeptidylpeptidase IV N-terminal domain-containing protein</fullName>
    </recommendedName>
</protein>
<evidence type="ECO:0000313" key="2">
    <source>
        <dbReference type="Proteomes" id="UP001432322"/>
    </source>
</evidence>
<dbReference type="AlphaFoldDB" id="A0AAV5W1I6"/>
<keyword evidence="2" id="KW-1185">Reference proteome</keyword>
<feature type="non-terminal residue" evidence="1">
    <location>
        <position position="1"/>
    </location>
</feature>
<dbReference type="EMBL" id="BTSY01000004">
    <property type="protein sequence ID" value="GMT25685.1"/>
    <property type="molecule type" value="Genomic_DNA"/>
</dbReference>
<evidence type="ECO:0008006" key="3">
    <source>
        <dbReference type="Google" id="ProtNLM"/>
    </source>
</evidence>
<feature type="non-terminal residue" evidence="1">
    <location>
        <position position="117"/>
    </location>
</feature>
<sequence length="117" mass="13460">AGTIFYVKVYNNSSIYVLHNGQKVTAIKSWDGPIGWDRHECFGDALYFWTHSNKIYKATFHPPNEIRITFIRELQGESYNYNMLLSREINGRKVIYRACDDPKNGIIVDVGKGMLIG</sequence>
<reference evidence="1" key="1">
    <citation type="submission" date="2023-10" db="EMBL/GenBank/DDBJ databases">
        <title>Genome assembly of Pristionchus species.</title>
        <authorList>
            <person name="Yoshida K."/>
            <person name="Sommer R.J."/>
        </authorList>
    </citation>
    <scope>NUCLEOTIDE SEQUENCE</scope>
    <source>
        <strain evidence="1">RS5133</strain>
    </source>
</reference>
<evidence type="ECO:0000313" key="1">
    <source>
        <dbReference type="EMBL" id="GMT25685.1"/>
    </source>
</evidence>
<gene>
    <name evidence="1" type="ORF">PFISCL1PPCAC_16982</name>
</gene>
<organism evidence="1 2">
    <name type="scientific">Pristionchus fissidentatus</name>
    <dbReference type="NCBI Taxonomy" id="1538716"/>
    <lineage>
        <taxon>Eukaryota</taxon>
        <taxon>Metazoa</taxon>
        <taxon>Ecdysozoa</taxon>
        <taxon>Nematoda</taxon>
        <taxon>Chromadorea</taxon>
        <taxon>Rhabditida</taxon>
        <taxon>Rhabditina</taxon>
        <taxon>Diplogasteromorpha</taxon>
        <taxon>Diplogasteroidea</taxon>
        <taxon>Neodiplogasteridae</taxon>
        <taxon>Pristionchus</taxon>
    </lineage>
</organism>
<dbReference type="Proteomes" id="UP001432322">
    <property type="component" value="Unassembled WGS sequence"/>
</dbReference>
<name>A0AAV5W1I6_9BILA</name>
<accession>A0AAV5W1I6</accession>